<dbReference type="AlphaFoldDB" id="A0A327NLN5"/>
<feature type="domain" description="ABM" evidence="1">
    <location>
        <begin position="2"/>
        <end position="93"/>
    </location>
</feature>
<dbReference type="Gene3D" id="3.30.70.100">
    <property type="match status" value="1"/>
</dbReference>
<dbReference type="Proteomes" id="UP000249016">
    <property type="component" value="Unassembled WGS sequence"/>
</dbReference>
<accession>A0A327NLN5</accession>
<sequence>MLVRIVRMTFQEDKLMAFHAIFDASKQHIRSFPGNCHLELWRDPDQPNVRMTYSLWSSAEALEAYRKSELFRTTWAATKALFAERAVAFSGEKLEEIIPDDELSKIT</sequence>
<name>A0A327NLN5_9BACT</name>
<dbReference type="Pfam" id="PF03992">
    <property type="entry name" value="ABM"/>
    <property type="match status" value="1"/>
</dbReference>
<organism evidence="2 3">
    <name type="scientific">Spirosoma telluris</name>
    <dbReference type="NCBI Taxonomy" id="2183553"/>
    <lineage>
        <taxon>Bacteria</taxon>
        <taxon>Pseudomonadati</taxon>
        <taxon>Bacteroidota</taxon>
        <taxon>Cytophagia</taxon>
        <taxon>Cytophagales</taxon>
        <taxon>Cytophagaceae</taxon>
        <taxon>Spirosoma</taxon>
    </lineage>
</organism>
<keyword evidence="2" id="KW-0503">Monooxygenase</keyword>
<dbReference type="OrthoDB" id="1120859at2"/>
<comment type="caution">
    <text evidence="2">The sequence shown here is derived from an EMBL/GenBank/DDBJ whole genome shotgun (WGS) entry which is preliminary data.</text>
</comment>
<keyword evidence="3" id="KW-1185">Reference proteome</keyword>
<evidence type="ECO:0000313" key="2">
    <source>
        <dbReference type="EMBL" id="RAI75279.1"/>
    </source>
</evidence>
<keyword evidence="2" id="KW-0560">Oxidoreductase</keyword>
<dbReference type="RefSeq" id="WP_111343528.1">
    <property type="nucleotide sequence ID" value="NZ_QLII01000001.1"/>
</dbReference>
<proteinExistence type="predicted"/>
<evidence type="ECO:0000259" key="1">
    <source>
        <dbReference type="PROSITE" id="PS51725"/>
    </source>
</evidence>
<dbReference type="PROSITE" id="PS51725">
    <property type="entry name" value="ABM"/>
    <property type="match status" value="1"/>
</dbReference>
<dbReference type="EMBL" id="QLII01000001">
    <property type="protein sequence ID" value="RAI75279.1"/>
    <property type="molecule type" value="Genomic_DNA"/>
</dbReference>
<protein>
    <submittedName>
        <fullName evidence="2">Antibiotic biosynthesis monooxygenase</fullName>
    </submittedName>
</protein>
<dbReference type="InterPro" id="IPR011008">
    <property type="entry name" value="Dimeric_a/b-barrel"/>
</dbReference>
<reference evidence="2 3" key="1">
    <citation type="submission" date="2018-06" db="EMBL/GenBank/DDBJ databases">
        <title>Spirosoma sp. HMF3257 Genome sequencing and assembly.</title>
        <authorList>
            <person name="Kang H."/>
            <person name="Cha I."/>
            <person name="Kim H."/>
            <person name="Kang J."/>
            <person name="Joh K."/>
        </authorList>
    </citation>
    <scope>NUCLEOTIDE SEQUENCE [LARGE SCALE GENOMIC DNA]</scope>
    <source>
        <strain evidence="2 3">HMF3257</strain>
    </source>
</reference>
<dbReference type="SUPFAM" id="SSF54909">
    <property type="entry name" value="Dimeric alpha+beta barrel"/>
    <property type="match status" value="1"/>
</dbReference>
<dbReference type="GO" id="GO:0004497">
    <property type="term" value="F:monooxygenase activity"/>
    <property type="evidence" value="ECO:0007669"/>
    <property type="project" value="UniProtKB-KW"/>
</dbReference>
<evidence type="ECO:0000313" key="3">
    <source>
        <dbReference type="Proteomes" id="UP000249016"/>
    </source>
</evidence>
<gene>
    <name evidence="2" type="ORF">HMF3257_15800</name>
</gene>
<dbReference type="InterPro" id="IPR007138">
    <property type="entry name" value="ABM_dom"/>
</dbReference>